<dbReference type="AlphaFoldDB" id="A0A183DH75"/>
<dbReference type="EMBL" id="UYRT01022574">
    <property type="protein sequence ID" value="VDK60672.1"/>
    <property type="molecule type" value="Genomic_DNA"/>
</dbReference>
<dbReference type="WBParaSite" id="GPUH_0000807501-mRNA-1">
    <property type="protein sequence ID" value="GPUH_0000807501-mRNA-1"/>
    <property type="gene ID" value="GPUH_0000807501"/>
</dbReference>
<protein>
    <submittedName>
        <fullName evidence="1 3">Uncharacterized protein</fullName>
    </submittedName>
</protein>
<reference evidence="3" key="1">
    <citation type="submission" date="2016-06" db="UniProtKB">
        <authorList>
            <consortium name="WormBaseParasite"/>
        </authorList>
    </citation>
    <scope>IDENTIFICATION</scope>
</reference>
<sequence>MLSKTKSASSFVKIAYPNRVAPENLHSVLQPFAKIDSKQDLLSAEVAHLREESAFTPRTVYDLDSLLLNAAQQPSSATLTNDDRDRYACILDVLQLEKLFGIDCLRILGRSCGVAAVSGRVQLPQN</sequence>
<evidence type="ECO:0000313" key="2">
    <source>
        <dbReference type="Proteomes" id="UP000271098"/>
    </source>
</evidence>
<evidence type="ECO:0000313" key="1">
    <source>
        <dbReference type="EMBL" id="VDK60672.1"/>
    </source>
</evidence>
<name>A0A183DH75_9BILA</name>
<reference evidence="1 2" key="2">
    <citation type="submission" date="2018-11" db="EMBL/GenBank/DDBJ databases">
        <authorList>
            <consortium name="Pathogen Informatics"/>
        </authorList>
    </citation>
    <scope>NUCLEOTIDE SEQUENCE [LARGE SCALE GENOMIC DNA]</scope>
</reference>
<evidence type="ECO:0000313" key="3">
    <source>
        <dbReference type="WBParaSite" id="GPUH_0000807501-mRNA-1"/>
    </source>
</evidence>
<dbReference type="Proteomes" id="UP000271098">
    <property type="component" value="Unassembled WGS sequence"/>
</dbReference>
<proteinExistence type="predicted"/>
<keyword evidence="2" id="KW-1185">Reference proteome</keyword>
<gene>
    <name evidence="1" type="ORF">GPUH_LOCUS8066</name>
</gene>
<accession>A0A183DH75</accession>
<organism evidence="3">
    <name type="scientific">Gongylonema pulchrum</name>
    <dbReference type="NCBI Taxonomy" id="637853"/>
    <lineage>
        <taxon>Eukaryota</taxon>
        <taxon>Metazoa</taxon>
        <taxon>Ecdysozoa</taxon>
        <taxon>Nematoda</taxon>
        <taxon>Chromadorea</taxon>
        <taxon>Rhabditida</taxon>
        <taxon>Spirurina</taxon>
        <taxon>Spiruromorpha</taxon>
        <taxon>Spiruroidea</taxon>
        <taxon>Gongylonematidae</taxon>
        <taxon>Gongylonema</taxon>
    </lineage>
</organism>